<evidence type="ECO:0008006" key="13">
    <source>
        <dbReference type="Google" id="ProtNLM"/>
    </source>
</evidence>
<gene>
    <name evidence="11" type="ORF">XELAEV_18030663mg</name>
</gene>
<accession>A0A974HF21</accession>
<evidence type="ECO:0000256" key="2">
    <source>
        <dbReference type="ARBA" id="ARBA00006150"/>
    </source>
</evidence>
<keyword evidence="4 10" id="KW-0812">Transmembrane</keyword>
<evidence type="ECO:0000313" key="11">
    <source>
        <dbReference type="EMBL" id="OCT75484.1"/>
    </source>
</evidence>
<dbReference type="Proteomes" id="UP000694892">
    <property type="component" value="Chromosome 6L"/>
</dbReference>
<dbReference type="PANTHER" id="PTHR11731">
    <property type="entry name" value="PROTEASE FAMILY S9B,C DIPEPTIDYL-PEPTIDASE IV-RELATED"/>
    <property type="match status" value="1"/>
</dbReference>
<dbReference type="OMA" id="MEMTLLM"/>
<protein>
    <recommendedName>
        <fullName evidence="13">Dipeptidylpeptidase IV N-terminal domain-containing protein</fullName>
    </recommendedName>
</protein>
<keyword evidence="6 10" id="KW-1133">Transmembrane helix</keyword>
<evidence type="ECO:0000256" key="8">
    <source>
        <dbReference type="ARBA" id="ARBA00023157"/>
    </source>
</evidence>
<evidence type="ECO:0000256" key="1">
    <source>
        <dbReference type="ARBA" id="ARBA00004401"/>
    </source>
</evidence>
<name>A0A974HF21_XENLA</name>
<keyword evidence="3" id="KW-1003">Cell membrane</keyword>
<keyword evidence="5" id="KW-0735">Signal-anchor</keyword>
<evidence type="ECO:0000256" key="5">
    <source>
        <dbReference type="ARBA" id="ARBA00022968"/>
    </source>
</evidence>
<dbReference type="GO" id="GO:0008076">
    <property type="term" value="C:voltage-gated potassium channel complex"/>
    <property type="evidence" value="ECO:0007669"/>
    <property type="project" value="TreeGrafter"/>
</dbReference>
<dbReference type="SUPFAM" id="SSF82171">
    <property type="entry name" value="DPP6 N-terminal domain-like"/>
    <property type="match status" value="1"/>
</dbReference>
<comment type="similarity">
    <text evidence="2">Belongs to the peptidase S9B family.</text>
</comment>
<keyword evidence="9" id="KW-0325">Glycoprotein</keyword>
<dbReference type="InterPro" id="IPR050278">
    <property type="entry name" value="Serine_Prot_S9B/DPPIV"/>
</dbReference>
<dbReference type="AlphaFoldDB" id="A0A974HF21"/>
<dbReference type="GO" id="GO:0015459">
    <property type="term" value="F:potassium channel regulator activity"/>
    <property type="evidence" value="ECO:0007669"/>
    <property type="project" value="TreeGrafter"/>
</dbReference>
<evidence type="ECO:0000256" key="7">
    <source>
        <dbReference type="ARBA" id="ARBA00023136"/>
    </source>
</evidence>
<keyword evidence="8" id="KW-1015">Disulfide bond</keyword>
<evidence type="ECO:0000256" key="4">
    <source>
        <dbReference type="ARBA" id="ARBA00022692"/>
    </source>
</evidence>
<dbReference type="PANTHER" id="PTHR11731:SF20">
    <property type="entry name" value="DIPEPTIDYL AMINOPEPTIDASE-LIKE PROTEIN 6"/>
    <property type="match status" value="1"/>
</dbReference>
<sequence>ELVGSNAPQRNWKGIAIALLVILVICSLIVTSVILLTPDEDNSLSLKPKVCLEDLVSRDFAIHDPEAKWINDKTIIFRTQQGNVVKLNVDQNESTLLIENKTFEALKVSKYEVSPDMKYVLMAYDVVP</sequence>
<feature type="non-terminal residue" evidence="11">
    <location>
        <position position="128"/>
    </location>
</feature>
<keyword evidence="7 10" id="KW-0472">Membrane</keyword>
<evidence type="ECO:0000256" key="3">
    <source>
        <dbReference type="ARBA" id="ARBA00022475"/>
    </source>
</evidence>
<feature type="non-terminal residue" evidence="11">
    <location>
        <position position="1"/>
    </location>
</feature>
<evidence type="ECO:0000256" key="9">
    <source>
        <dbReference type="ARBA" id="ARBA00023180"/>
    </source>
</evidence>
<reference evidence="12" key="1">
    <citation type="journal article" date="2016" name="Nature">
        <title>Genome evolution in the allotetraploid frog Xenopus laevis.</title>
        <authorList>
            <person name="Session A.M."/>
            <person name="Uno Y."/>
            <person name="Kwon T."/>
            <person name="Chapman J.A."/>
            <person name="Toyoda A."/>
            <person name="Takahashi S."/>
            <person name="Fukui A."/>
            <person name="Hikosaka A."/>
            <person name="Suzuki A."/>
            <person name="Kondo M."/>
            <person name="van Heeringen S.J."/>
            <person name="Quigley I."/>
            <person name="Heinz S."/>
            <person name="Ogino H."/>
            <person name="Ochi H."/>
            <person name="Hellsten U."/>
            <person name="Lyons J.B."/>
            <person name="Simakov O."/>
            <person name="Putnam N."/>
            <person name="Stites J."/>
            <person name="Kuroki Y."/>
            <person name="Tanaka T."/>
            <person name="Michiue T."/>
            <person name="Watanabe M."/>
            <person name="Bogdanovic O."/>
            <person name="Lister R."/>
            <person name="Georgiou G."/>
            <person name="Paranjpe S.S."/>
            <person name="van Kruijsbergen I."/>
            <person name="Shu S."/>
            <person name="Carlson J."/>
            <person name="Kinoshita T."/>
            <person name="Ohta Y."/>
            <person name="Mawaribuchi S."/>
            <person name="Jenkins J."/>
            <person name="Grimwood J."/>
            <person name="Schmutz J."/>
            <person name="Mitros T."/>
            <person name="Mozaffari S.V."/>
            <person name="Suzuki Y."/>
            <person name="Haramoto Y."/>
            <person name="Yamamoto T.S."/>
            <person name="Takagi C."/>
            <person name="Heald R."/>
            <person name="Miller K."/>
            <person name="Haudenschild C."/>
            <person name="Kitzman J."/>
            <person name="Nakayama T."/>
            <person name="Izutsu Y."/>
            <person name="Robert J."/>
            <person name="Fortriede J."/>
            <person name="Burns K."/>
            <person name="Lotay V."/>
            <person name="Karimi K."/>
            <person name="Yasuoka Y."/>
            <person name="Dichmann D.S."/>
            <person name="Flajnik M.F."/>
            <person name="Houston D.W."/>
            <person name="Shendure J."/>
            <person name="DuPasquier L."/>
            <person name="Vize P.D."/>
            <person name="Zorn A.M."/>
            <person name="Ito M."/>
            <person name="Marcotte E.M."/>
            <person name="Wallingford J.B."/>
            <person name="Ito Y."/>
            <person name="Asashima M."/>
            <person name="Ueno N."/>
            <person name="Matsuda Y."/>
            <person name="Veenstra G.J."/>
            <person name="Fujiyama A."/>
            <person name="Harland R.M."/>
            <person name="Taira M."/>
            <person name="Rokhsar D.S."/>
        </authorList>
    </citation>
    <scope>NUCLEOTIDE SEQUENCE [LARGE SCALE GENOMIC DNA]</scope>
    <source>
        <strain evidence="12">J</strain>
    </source>
</reference>
<organism evidence="11 12">
    <name type="scientific">Xenopus laevis</name>
    <name type="common">African clawed frog</name>
    <dbReference type="NCBI Taxonomy" id="8355"/>
    <lineage>
        <taxon>Eukaryota</taxon>
        <taxon>Metazoa</taxon>
        <taxon>Chordata</taxon>
        <taxon>Craniata</taxon>
        <taxon>Vertebrata</taxon>
        <taxon>Euteleostomi</taxon>
        <taxon>Amphibia</taxon>
        <taxon>Batrachia</taxon>
        <taxon>Anura</taxon>
        <taxon>Pipoidea</taxon>
        <taxon>Pipidae</taxon>
        <taxon>Xenopodinae</taxon>
        <taxon>Xenopus</taxon>
        <taxon>Xenopus</taxon>
    </lineage>
</organism>
<feature type="transmembrane region" description="Helical" evidence="10">
    <location>
        <begin position="15"/>
        <end position="37"/>
    </location>
</feature>
<comment type="subcellular location">
    <subcellularLocation>
        <location evidence="1">Cell membrane</location>
        <topology evidence="1">Single-pass type II membrane protein</topology>
    </subcellularLocation>
</comment>
<evidence type="ECO:0000256" key="10">
    <source>
        <dbReference type="SAM" id="Phobius"/>
    </source>
</evidence>
<evidence type="ECO:0000256" key="6">
    <source>
        <dbReference type="ARBA" id="ARBA00022989"/>
    </source>
</evidence>
<dbReference type="Gene3D" id="2.140.10.30">
    <property type="entry name" value="Dipeptidylpeptidase IV, N-terminal domain"/>
    <property type="match status" value="1"/>
</dbReference>
<evidence type="ECO:0000313" key="12">
    <source>
        <dbReference type="Proteomes" id="UP000694892"/>
    </source>
</evidence>
<proteinExistence type="inferred from homology"/>
<dbReference type="EMBL" id="CM004476">
    <property type="protein sequence ID" value="OCT75484.1"/>
    <property type="molecule type" value="Genomic_DNA"/>
</dbReference>
<dbReference type="GO" id="GO:1901379">
    <property type="term" value="P:regulation of potassium ion transmembrane transport"/>
    <property type="evidence" value="ECO:0007669"/>
    <property type="project" value="TreeGrafter"/>
</dbReference>